<reference evidence="2 3" key="1">
    <citation type="journal article" date="2019" name="Int. J. Syst. Evol. Microbiol.">
        <title>The Draft Whole-Genome Sequence of the Antibiotic Producer Empedobacter haloabium ATCC 31962 Provides Indications for Its Taxonomic Reclassification.</title>
        <authorList>
            <person name="Miess H."/>
            <person name="Arlt P."/>
            <person name="Apel A.K."/>
            <person name="Weber T."/>
            <person name="Nieselt K."/>
            <person name="Hanssen F."/>
            <person name="Czemmel S."/>
            <person name="Nahnsen S."/>
            <person name="Gross H."/>
        </authorList>
    </citation>
    <scope>NUCLEOTIDE SEQUENCE [LARGE SCALE GENOMIC DNA]</scope>
    <source>
        <strain evidence="2 3">ATCC 31962</strain>
    </source>
</reference>
<evidence type="ECO:0000256" key="1">
    <source>
        <dbReference type="SAM" id="MobiDB-lite"/>
    </source>
</evidence>
<name>A0ABZ1UT20_9BURK</name>
<proteinExistence type="predicted"/>
<evidence type="ECO:0000313" key="3">
    <source>
        <dbReference type="Proteomes" id="UP000321323"/>
    </source>
</evidence>
<dbReference type="EMBL" id="CP136508">
    <property type="protein sequence ID" value="WUR15479.1"/>
    <property type="molecule type" value="Genomic_DNA"/>
</dbReference>
<sequence length="185" mass="20781">MSHHTHEHGHDHEHGHGRNDLAVFQHGRPPVDRSAIQGWGADLDRKNRPAYPMERMPQRLDAPLTQPDQQPQHVEVLVSPERPHMTPLFGSPQPPSGLSGMLRRAAFRSTENDVRHWLLLLLADRVNVVEGLAEDLARGHVPNIFAEMGIKAEWEHNRVGLAKKVAVAAAVAGVGYYLLKRRSER</sequence>
<gene>
    <name evidence="2" type="ORF">E7V67_010375</name>
</gene>
<protein>
    <submittedName>
        <fullName evidence="2">Uncharacterized protein</fullName>
    </submittedName>
</protein>
<feature type="compositionally biased region" description="Basic and acidic residues" evidence="1">
    <location>
        <begin position="8"/>
        <end position="19"/>
    </location>
</feature>
<keyword evidence="3" id="KW-1185">Reference proteome</keyword>
<feature type="region of interest" description="Disordered" evidence="1">
    <location>
        <begin position="1"/>
        <end position="25"/>
    </location>
</feature>
<organism evidence="2 3">
    <name type="scientific">[Empedobacter] haloabium</name>
    <dbReference type="NCBI Taxonomy" id="592317"/>
    <lineage>
        <taxon>Bacteria</taxon>
        <taxon>Pseudomonadati</taxon>
        <taxon>Pseudomonadota</taxon>
        <taxon>Betaproteobacteria</taxon>
        <taxon>Burkholderiales</taxon>
        <taxon>Oxalobacteraceae</taxon>
        <taxon>Telluria group</taxon>
        <taxon>Telluria group incertae sedis</taxon>
    </lineage>
</organism>
<evidence type="ECO:0000313" key="2">
    <source>
        <dbReference type="EMBL" id="WUR15479.1"/>
    </source>
</evidence>
<accession>A0ABZ1UT20</accession>
<dbReference type="Proteomes" id="UP000321323">
    <property type="component" value="Chromosome"/>
</dbReference>